<protein>
    <submittedName>
        <fullName evidence="2">Uncharacterized protein</fullName>
    </submittedName>
</protein>
<evidence type="ECO:0000313" key="3">
    <source>
        <dbReference type="Proteomes" id="UP001285636"/>
    </source>
</evidence>
<accession>A0AAJ2L1C2</accession>
<dbReference type="EMBL" id="JAWJAY010000001">
    <property type="protein sequence ID" value="MDV2884850.1"/>
    <property type="molecule type" value="Genomic_DNA"/>
</dbReference>
<sequence>MRQASTMKPYSKQLSNHYLNKRKLKNKQVREKALQALEKNKGQADKRIEKAGT</sequence>
<reference evidence="2" key="1">
    <citation type="submission" date="2023-10" db="EMBL/GenBank/DDBJ databases">
        <title>Screening of Alkalihalophilus pseudofirmusBZ-TG-HK211 and Its Alleviation of Salt Stress on Rapeseed Growth.</title>
        <authorList>
            <person name="Zhao B."/>
            <person name="Guo T."/>
        </authorList>
    </citation>
    <scope>NUCLEOTIDE SEQUENCE</scope>
    <source>
        <strain evidence="2">BZ-TG-HK211</strain>
    </source>
</reference>
<evidence type="ECO:0000256" key="1">
    <source>
        <dbReference type="SAM" id="MobiDB-lite"/>
    </source>
</evidence>
<evidence type="ECO:0000313" key="2">
    <source>
        <dbReference type="EMBL" id="MDV2884850.1"/>
    </source>
</evidence>
<dbReference type="AlphaFoldDB" id="A0AAJ2L1C2"/>
<organism evidence="2 3">
    <name type="scientific">Alkalihalophilus pseudofirmus</name>
    <name type="common">Bacillus pseudofirmus</name>
    <dbReference type="NCBI Taxonomy" id="79885"/>
    <lineage>
        <taxon>Bacteria</taxon>
        <taxon>Bacillati</taxon>
        <taxon>Bacillota</taxon>
        <taxon>Bacilli</taxon>
        <taxon>Bacillales</taxon>
        <taxon>Bacillaceae</taxon>
        <taxon>Alkalihalophilus</taxon>
    </lineage>
</organism>
<gene>
    <name evidence="2" type="ORF">RYX45_06645</name>
</gene>
<feature type="region of interest" description="Disordered" evidence="1">
    <location>
        <begin position="1"/>
        <end position="27"/>
    </location>
</feature>
<comment type="caution">
    <text evidence="2">The sequence shown here is derived from an EMBL/GenBank/DDBJ whole genome shotgun (WGS) entry which is preliminary data.</text>
</comment>
<dbReference type="Proteomes" id="UP001285636">
    <property type="component" value="Unassembled WGS sequence"/>
</dbReference>
<proteinExistence type="predicted"/>
<feature type="compositionally biased region" description="Polar residues" evidence="1">
    <location>
        <begin position="1"/>
        <end position="18"/>
    </location>
</feature>
<dbReference type="RefSeq" id="WP_323466293.1">
    <property type="nucleotide sequence ID" value="NZ_CP144224.1"/>
</dbReference>
<name>A0AAJ2L1C2_ALKPS</name>